<dbReference type="RefSeq" id="WP_192358935.1">
    <property type="nucleotide sequence ID" value="NZ_CP119182.1"/>
</dbReference>
<dbReference type="EMBL" id="JACYXT010000001">
    <property type="protein sequence ID" value="MBD9721922.1"/>
    <property type="molecule type" value="Genomic_DNA"/>
</dbReference>
<dbReference type="GeneID" id="79929266"/>
<evidence type="ECO:0000313" key="2">
    <source>
        <dbReference type="Proteomes" id="UP000661025"/>
    </source>
</evidence>
<dbReference type="AlphaFoldDB" id="A0A927KY15"/>
<dbReference type="Proteomes" id="UP000661025">
    <property type="component" value="Unassembled WGS sequence"/>
</dbReference>
<proteinExistence type="predicted"/>
<sequence>MTERDEAAQAGLSAGRLDEIDARHNAATPGPWGAYEFGGGTAIDIAADLTDTGTGYRARREICRLEDEPLDNDPTHREWTAEEDWAQVQADAAFIAHAPEDVRLLLDEVRHLRSSQLAEAADIVDAMLTAEPDHTRASALYEALLKLRAQLPCTCARSQGLHEKQCRRYVPGHDLLSPVRALAAYRAERPTASVV</sequence>
<reference evidence="1" key="1">
    <citation type="submission" date="2020-09" db="EMBL/GenBank/DDBJ databases">
        <title>Streptomyces canutascabiei sp. nov., which causes potato common scab and is distributed across the world.</title>
        <authorList>
            <person name="Nguyen H.P."/>
            <person name="Weisberg A.J."/>
            <person name="Chang J.H."/>
            <person name="Clarke C.R."/>
        </authorList>
    </citation>
    <scope>NUCLEOTIDE SEQUENCE</scope>
    <source>
        <strain evidence="1">ID-01-6.2a</strain>
    </source>
</reference>
<name>A0A927KY15_9ACTN</name>
<evidence type="ECO:0000313" key="1">
    <source>
        <dbReference type="EMBL" id="MBD9721922.1"/>
    </source>
</evidence>
<organism evidence="1 2">
    <name type="scientific">Streptomyces caniscabiei</name>
    <dbReference type="NCBI Taxonomy" id="2746961"/>
    <lineage>
        <taxon>Bacteria</taxon>
        <taxon>Bacillati</taxon>
        <taxon>Actinomycetota</taxon>
        <taxon>Actinomycetes</taxon>
        <taxon>Kitasatosporales</taxon>
        <taxon>Streptomycetaceae</taxon>
        <taxon>Streptomyces</taxon>
    </lineage>
</organism>
<gene>
    <name evidence="1" type="ORF">IHE70_01415</name>
</gene>
<comment type="caution">
    <text evidence="1">The sequence shown here is derived from an EMBL/GenBank/DDBJ whole genome shotgun (WGS) entry which is preliminary data.</text>
</comment>
<protein>
    <submittedName>
        <fullName evidence="1">Uncharacterized protein</fullName>
    </submittedName>
</protein>
<accession>A0A927KY15</accession>